<dbReference type="InterPro" id="IPR008979">
    <property type="entry name" value="Galactose-bd-like_sf"/>
</dbReference>
<feature type="domain" description="Bacterial repeat" evidence="1">
    <location>
        <begin position="1666"/>
        <end position="1718"/>
    </location>
</feature>
<sequence>MHSHKRLSLLIYLLTSLCGLFTLSVSFATSKEFCDTIGGPLSLDETSKEYTLIINDSGIIKDLNLSLNLNEHKHVGGLVVTLKQGANQVTLIDQPGIPSLTPQLPETMKGCSGWHIPLVILDDEATDSIEEDCNDAGDPAYKPNGLYRPNNLLSTFDGQNIQGTWTLSVQDKEPASPNGKIKKWCLSADLVLSGKPNYVSQPAPNETLQFQAIQVDGLPQDTSTTSFQPIRISNPSGNADLKIYFQEITGDKDDFAVEMSPPPAANTLLTTVPAGMSNVITVKCDATTLGERTAILKLATDDPDNLNLEYKLSCTGLGSEYQTIPTFTDNTILFGDIPVMMTTPPVPTAAKIKTFQINNTGNTPLKIENIELTQTDDWLDFAVIEPASFPITLADKASLTVKLQCEPSALGTRQAKLVVTTEFQGLNEYWLQCNGIDVDKSELVATYHSSPLPKDQIEFNAGEDTPAEKTLFITEAGGRDLTISRVELIEEKSDSLANYFSIDKDPSFFPVTIPYNAPDYFPIKITCKPAPKANGDFMPQKVAKLQVFAYEGTFEDELKGKESKQEYHLRCDVQPKLAGYEVTYQSPTNETMFLKPNDTFYVGQSREHKMRSGQWETAERTFVIHNPGEADLRVALDSIDTAVGFTIKNVDTLFQNPIPKNGQLPVTVQCIPRKSWITPATLTLLTLNAFNLPPDKKQPQKFKYKLECFGIADRPAVYNSMPVSPGGKIDFGSVPINTTQPTTLTIVEDGNSLLWVDLAKQPFSGPQASEFQLVNSPLPLFAPESSEGKETTIQVQCQPKDQGERRATLNLITNGWPNDQPPHQDLPSKRIEDSGHWSVQYQLICNGVQPGFPGFASLPPPNSTVEFGKVKIGESSTQLIEIEETGDEDLTIKSAIISGEQKANFSILSPASIPFTIANGGAKQILTVQCQPAAAEQYKAKLELMTNDPNNLTVAYDLTCQGISVAPTPGGDNGLVIQLAGDGSGAVASDPEGIVCNKNNEATCAFSFVPNAVVTLIPKAALGAKFDHWSGDCNEQGQITIAGQQSCTAYFQLLPPTQSLFNLTVSVSGKGKVTSKPMGILCGDGNKVCTFDYEQGTTVTLTTSFDSMAWRFRGWVGCTLGKDNTTQVIMTEDQKCQAIFVPLSPSSPQSSLNCPNTPILYVNQKAGGKNTGLNWNEAFTDLQTALATAISCDGVNQIWVAEGTYKPTTQTDRTATFQLINGIAIYGGFNGTETQLQQRDSASHPTILSGDIGVVGNPNDNSYHVVTGSGTDETALLDGFTITAGQANGSQNCPLGCGGGLFNDQGSPTLQHLMVENNSAYYGGGLSNNTGSHPKVKYSFFKNNTATSGGGMANINSSPAVSHVFFMANTATQVGGGLLNQQNSQPQLAHLNIMNNSAVYGGGMYNDASSPWLSHSIFSQNQASHSGGGLVNKNNNHPWLSQVVFGNNSAVQAGGALWNENSSPLLVHATLSQNEAASGGGIANQASSVQIMNSILWNNKDNTGTTATAQIKDDNNSHTTVTYSIIQGGWLGEGNKNEDPLFAAVENSKTQHIVAKAFHLAAHSPAIDAGNNTNIPQDLADAECKGGDGNTTELVEIDFDGNPRLLDGNNDGITTVDMGAYEVYSSQQQPVTLTIVNTDPSQEGIIKSKQPSIHSNLPGISCGDDCTQEYPYGTEIILMAQDGDHSQFVGWSGDCQGNHNNITLSMTANKTCKALFKTTDSIPVAPTNPDNPKLTDKPVVIPEQQQPTIAGQIQALPPACKEIQGSFINVVCNLGGQTRKEVTIGSEGNISNVELEGTNYSHGWISNAQLAANSSLMGGVLSGVIDNKGTLSHVEFRGVQLTGGLLSGLIINNSPVNGRIENVSLDTDAYLLGGTLVGEINNLGTIRDVSIAADTRISGGTITGSLIGQSAKTSVLENVRVAAGSCLENVKLGQGVQLEKNVITTGHCPQPNLGNTLITKVIPAAGQTFKDAVIGTEGQLIRAVLQGTTRSLGTVADAILAPYSALIGGILQGQIINEGTLTDVNLAADTHIVGGTLRGLIIGDETHPARLENVTISAGSYLENVKLGADVQLADGVIYGKGVERIAPTQASNQVIITDSVQANGKVFKDITIAPTGVLTDAVLTGTITNLGQISTATLSTESTLTGGSISGQFTNQGTVKNVQLNNATLTGGLLAGQITNTQSIIQEVTLAPNTVIEGGQLQGQIKGDAHYPAILNNVQIASGSYLENVILGENVQVAKKVTYGDGVQQMAHSDVTPTTLITGLVQAEGQTLSTVTITAEGKLFNSTLTGTITNQGTIAHATLLPGTIVNGGHLAGNLISDGGTVTDVSLEAKSHLTGGQVQGRIEGQGEAQQRAQLDLVIITPNSYVSNIIIGQQVTNAGTIADSELQGANLEGGTLAGVILNTRGGTISNVQLAAGAQIKGGNLKGEIKGDPTQPAQLENVTIAAGSSLDNVIIDLATTTIAKNVNLGPGVQWVNQTPNQPTIAQPNYAAIALLKVAPTEYVAKNIDDSPTAPRFLSQIHTLQGLQPNHALLSYIQAEEINLDTTIQVAPEQVGQVADILMVRSYQSQEKTTYSMRQQDKWVTWNKDPSTLQVAQTVEQLPKKLTVKVADKMDLSKAAGEYTVYVGYRLADGTIIYNGATPLHFFVDSAPPACNVYAVHDEGVDDTQFLKIDLSYLGLKGVMTPLGPLYPHKNIEGLALHPANPNVLYGTAGTPATGQKSSSLYTIDRLTGEILSQMPLTVPEENLYFNQVASLAVNWNDKTLDRLWAWAKTNQKGNWMGLIQIDPNTGITTLVKQFTDKECQARYVSQLEQKQANNDSFHQHYTDLIQRNNNQPLTQLESTQVEKFIQKQCDIEALAWSYNAYNQEIPKLYAAGNNTLWIYDHLNTQELQLACVNVVPSGQLIEGLEMQPNGLLLLGIDHRNTKETSIVAYDPKTCRVVKKRTFENLAYNDIESIVWPVDECFNQSWLWPEEEPN</sequence>
<evidence type="ECO:0000259" key="1">
    <source>
        <dbReference type="Pfam" id="PF18998"/>
    </source>
</evidence>
<name>A0A090AJ43_9GAMM</name>
<dbReference type="KEGG" id="tig:THII_0583"/>
<dbReference type="Pfam" id="PF18998">
    <property type="entry name" value="Flg_new_2"/>
    <property type="match status" value="2"/>
</dbReference>
<feature type="domain" description="Bacterial repeat" evidence="1">
    <location>
        <begin position="1089"/>
        <end position="1141"/>
    </location>
</feature>
<gene>
    <name evidence="2" type="ORF">THII_0583</name>
</gene>
<protein>
    <recommendedName>
        <fullName evidence="1">Bacterial repeat domain-containing protein</fullName>
    </recommendedName>
</protein>
<reference evidence="2 3" key="1">
    <citation type="journal article" date="2014" name="ISME J.">
        <title>Ecophysiology of Thioploca ingrica as revealed by the complete genome sequence supplemented with proteomic evidence.</title>
        <authorList>
            <person name="Kojima H."/>
            <person name="Ogura Y."/>
            <person name="Yamamoto N."/>
            <person name="Togashi T."/>
            <person name="Mori H."/>
            <person name="Watanabe T."/>
            <person name="Nemoto F."/>
            <person name="Kurokawa K."/>
            <person name="Hayashi T."/>
            <person name="Fukui M."/>
        </authorList>
    </citation>
    <scope>NUCLEOTIDE SEQUENCE [LARGE SCALE GENOMIC DNA]</scope>
</reference>
<dbReference type="STRING" id="40754.THII_0583"/>
<dbReference type="NCBIfam" id="NF012200">
    <property type="entry name" value="choice_anch_D"/>
    <property type="match status" value="3"/>
</dbReference>
<evidence type="ECO:0000313" key="3">
    <source>
        <dbReference type="Proteomes" id="UP000031623"/>
    </source>
</evidence>
<proteinExistence type="predicted"/>
<keyword evidence="3" id="KW-1185">Reference proteome</keyword>
<dbReference type="Gene3D" id="2.60.40.10">
    <property type="entry name" value="Immunoglobulins"/>
    <property type="match status" value="4"/>
</dbReference>
<dbReference type="InterPro" id="IPR044060">
    <property type="entry name" value="Bacterial_rp_domain"/>
</dbReference>
<dbReference type="Gene3D" id="2.60.120.260">
    <property type="entry name" value="Galactose-binding domain-like"/>
    <property type="match status" value="1"/>
</dbReference>
<dbReference type="PANTHER" id="PTHR11319">
    <property type="entry name" value="G PROTEIN-COUPLED RECEPTOR-RELATED"/>
    <property type="match status" value="1"/>
</dbReference>
<dbReference type="Proteomes" id="UP000031623">
    <property type="component" value="Chromosome"/>
</dbReference>
<dbReference type="HOGENOM" id="CLU_226183_0_0_6"/>
<dbReference type="EMBL" id="AP014633">
    <property type="protein sequence ID" value="BAP54880.1"/>
    <property type="molecule type" value="Genomic_DNA"/>
</dbReference>
<dbReference type="OrthoDB" id="5630176at2"/>
<dbReference type="PANTHER" id="PTHR11319:SF35">
    <property type="entry name" value="OUTER MEMBRANE PROTEIN PMPC-RELATED"/>
    <property type="match status" value="1"/>
</dbReference>
<dbReference type="SUPFAM" id="SSF49785">
    <property type="entry name" value="Galactose-binding domain-like"/>
    <property type="match status" value="1"/>
</dbReference>
<organism evidence="2 3">
    <name type="scientific">Thioploca ingrica</name>
    <dbReference type="NCBI Taxonomy" id="40754"/>
    <lineage>
        <taxon>Bacteria</taxon>
        <taxon>Pseudomonadati</taxon>
        <taxon>Pseudomonadota</taxon>
        <taxon>Gammaproteobacteria</taxon>
        <taxon>Thiotrichales</taxon>
        <taxon>Thiotrichaceae</taxon>
        <taxon>Thioploca</taxon>
    </lineage>
</organism>
<dbReference type="GO" id="GO:0005737">
    <property type="term" value="C:cytoplasm"/>
    <property type="evidence" value="ECO:0007669"/>
    <property type="project" value="UniProtKB-SubCell"/>
</dbReference>
<accession>A0A090AJ43</accession>
<dbReference type="SUPFAM" id="SSF51126">
    <property type="entry name" value="Pectin lyase-like"/>
    <property type="match status" value="1"/>
</dbReference>
<dbReference type="InterPro" id="IPR013783">
    <property type="entry name" value="Ig-like_fold"/>
</dbReference>
<dbReference type="InterPro" id="IPR011050">
    <property type="entry name" value="Pectin_lyase_fold/virulence"/>
</dbReference>
<evidence type="ECO:0000313" key="2">
    <source>
        <dbReference type="EMBL" id="BAP54880.1"/>
    </source>
</evidence>